<evidence type="ECO:0000256" key="3">
    <source>
        <dbReference type="ARBA" id="ARBA00022553"/>
    </source>
</evidence>
<dbReference type="Pfam" id="PF01584">
    <property type="entry name" value="CheW"/>
    <property type="match status" value="1"/>
</dbReference>
<dbReference type="SMART" id="SM00260">
    <property type="entry name" value="CheW"/>
    <property type="match status" value="1"/>
</dbReference>
<keyword evidence="5" id="KW-0418">Kinase</keyword>
<keyword evidence="4" id="KW-0808">Transferase</keyword>
<accession>A0ABP7UDX5</accession>
<feature type="domain" description="Histidine kinase" evidence="8">
    <location>
        <begin position="194"/>
        <end position="398"/>
    </location>
</feature>
<evidence type="ECO:0000259" key="8">
    <source>
        <dbReference type="PROSITE" id="PS50109"/>
    </source>
</evidence>
<gene>
    <name evidence="11" type="ORF">GCM10022281_22900</name>
</gene>
<dbReference type="SMART" id="SM00387">
    <property type="entry name" value="HATPase_c"/>
    <property type="match status" value="1"/>
</dbReference>
<evidence type="ECO:0000313" key="11">
    <source>
        <dbReference type="EMBL" id="GAA4041338.1"/>
    </source>
</evidence>
<dbReference type="SUPFAM" id="SSF55874">
    <property type="entry name" value="ATPase domain of HSP90 chaperone/DNA topoisomerase II/histidine kinase"/>
    <property type="match status" value="1"/>
</dbReference>
<dbReference type="SUPFAM" id="SSF47226">
    <property type="entry name" value="Histidine-containing phosphotransfer domain, HPT domain"/>
    <property type="match status" value="1"/>
</dbReference>
<keyword evidence="12" id="KW-1185">Reference proteome</keyword>
<sequence length="784" mass="83131">MDDLIADFVSECRDMLESLGGEIVAWEAQPQDRARLDSIFRFVHTVKGNCGFFDFPRLEALSHAAEDALADVRAGRRQPDAPLVSAVLAVIDRIGEMIEVIAAGNPLPDGDDGDLIHALKPGAEQPAPAAPAAPAGNPVANAFVSGAAPRTIRLSVDLLDRMMSGVSDLVLARNELARRLRDSDTDVSVDSAFERMSGIIAEMRDAITRTRMQRIESLFVGLPRMVRDISAELGKQVMVDIDGGDVELDREMIEMIRDPLTHIVRNAVDHGIEPPAERLKAGKREIGLLCVSARQSGNQILIDIVDDGRGIDGKKLVTKALDIGIIESGDAARMSPREQLNLIFEAGFSTAAAVTSISGRGVGMDVVRSNVERIGGLVEVESKVGQGTRMTLRVPLTLTIIPALTVSIGHQHFAIPRVAIEEIVRASGESVQLSHVGGAGIVTIRGRRVPEIVLAEVLGLGSDVAAADRTLIVLKPAGGDVYALAVDKVHDHEELVVKPAAPAVMATGLYAGTTLADDGSPILLFDPAGLARVGGVRFEAQERSVRLLEETVPDAAEAQTPVLLFRDLAGTRRAIRLGVVDRIEEVPPSAVSFAAGRMRVQLGDDILPLSGMDVPPVGEGKVRLFRLSDGASQLGLAFRDVIDLDAIAESIIPADVPGAVEGVTLVAGEPAELVDAHWLFATQAHGLAADTPPLCKLDLTDAWVRNMLRPIVEAAGYRVLPSDAAVTADLAIAWAGSEPATAAGRTLFLSAEANAPANENHIYRYDRAGLLLALRDAAAKGGAK</sequence>
<dbReference type="PROSITE" id="PS50109">
    <property type="entry name" value="HIS_KIN"/>
    <property type="match status" value="1"/>
</dbReference>
<evidence type="ECO:0000256" key="4">
    <source>
        <dbReference type="ARBA" id="ARBA00022679"/>
    </source>
</evidence>
<dbReference type="CDD" id="cd00088">
    <property type="entry name" value="HPT"/>
    <property type="match status" value="1"/>
</dbReference>
<feature type="domain" description="HPt" evidence="10">
    <location>
        <begin position="1"/>
        <end position="101"/>
    </location>
</feature>
<evidence type="ECO:0000256" key="7">
    <source>
        <dbReference type="PROSITE-ProRule" id="PRU00110"/>
    </source>
</evidence>
<dbReference type="InterPro" id="IPR036890">
    <property type="entry name" value="HATPase_C_sf"/>
</dbReference>
<dbReference type="Pfam" id="PF02895">
    <property type="entry name" value="H-kinase_dim"/>
    <property type="match status" value="1"/>
</dbReference>
<dbReference type="InterPro" id="IPR004358">
    <property type="entry name" value="Sig_transdc_His_kin-like_C"/>
</dbReference>
<dbReference type="SUPFAM" id="SSF50341">
    <property type="entry name" value="CheW-like"/>
    <property type="match status" value="1"/>
</dbReference>
<organism evidence="11 12">
    <name type="scientific">Sphingomonas rosea</name>
    <dbReference type="NCBI Taxonomy" id="335605"/>
    <lineage>
        <taxon>Bacteria</taxon>
        <taxon>Pseudomonadati</taxon>
        <taxon>Pseudomonadota</taxon>
        <taxon>Alphaproteobacteria</taxon>
        <taxon>Sphingomonadales</taxon>
        <taxon>Sphingomonadaceae</taxon>
        <taxon>Sphingomonas</taxon>
    </lineage>
</organism>
<feature type="modified residue" description="Phosphohistidine" evidence="7">
    <location>
        <position position="44"/>
    </location>
</feature>
<dbReference type="SUPFAM" id="SSF47384">
    <property type="entry name" value="Homodimeric domain of signal transducing histidine kinase"/>
    <property type="match status" value="1"/>
</dbReference>
<dbReference type="InterPro" id="IPR036097">
    <property type="entry name" value="HisK_dim/P_sf"/>
</dbReference>
<dbReference type="InterPro" id="IPR005467">
    <property type="entry name" value="His_kinase_dom"/>
</dbReference>
<proteinExistence type="predicted"/>
<evidence type="ECO:0000259" key="9">
    <source>
        <dbReference type="PROSITE" id="PS50851"/>
    </source>
</evidence>
<evidence type="ECO:0000256" key="6">
    <source>
        <dbReference type="ARBA" id="ARBA00023012"/>
    </source>
</evidence>
<dbReference type="Gene3D" id="3.30.565.10">
    <property type="entry name" value="Histidine kinase-like ATPase, C-terminal domain"/>
    <property type="match status" value="1"/>
</dbReference>
<dbReference type="InterPro" id="IPR051315">
    <property type="entry name" value="Bact_Chemotaxis_CheA"/>
</dbReference>
<name>A0ABP7UDX5_9SPHN</name>
<dbReference type="SMART" id="SM00073">
    <property type="entry name" value="HPT"/>
    <property type="match status" value="1"/>
</dbReference>
<dbReference type="RefSeq" id="WP_344697219.1">
    <property type="nucleotide sequence ID" value="NZ_BAABBR010000001.1"/>
</dbReference>
<keyword evidence="6" id="KW-0902">Two-component regulatory system</keyword>
<dbReference type="Gene3D" id="1.20.120.160">
    <property type="entry name" value="HPT domain"/>
    <property type="match status" value="1"/>
</dbReference>
<dbReference type="InterPro" id="IPR002545">
    <property type="entry name" value="CheW-lke_dom"/>
</dbReference>
<dbReference type="InterPro" id="IPR004105">
    <property type="entry name" value="CheA-like_dim"/>
</dbReference>
<dbReference type="SMART" id="SM01231">
    <property type="entry name" value="H-kinase_dim"/>
    <property type="match status" value="1"/>
</dbReference>
<dbReference type="InterPro" id="IPR008207">
    <property type="entry name" value="Sig_transdc_His_kin_Hpt_dom"/>
</dbReference>
<comment type="caution">
    <text evidence="11">The sequence shown here is derived from an EMBL/GenBank/DDBJ whole genome shotgun (WGS) entry which is preliminary data.</text>
</comment>
<dbReference type="PROSITE" id="PS50851">
    <property type="entry name" value="CHEW"/>
    <property type="match status" value="1"/>
</dbReference>
<evidence type="ECO:0000256" key="2">
    <source>
        <dbReference type="ARBA" id="ARBA00012438"/>
    </source>
</evidence>
<evidence type="ECO:0000259" key="10">
    <source>
        <dbReference type="PROSITE" id="PS50894"/>
    </source>
</evidence>
<dbReference type="EMBL" id="BAABBR010000001">
    <property type="protein sequence ID" value="GAA4041338.1"/>
    <property type="molecule type" value="Genomic_DNA"/>
</dbReference>
<dbReference type="PROSITE" id="PS50894">
    <property type="entry name" value="HPT"/>
    <property type="match status" value="1"/>
</dbReference>
<dbReference type="PANTHER" id="PTHR43395:SF1">
    <property type="entry name" value="CHEMOTAXIS PROTEIN CHEA"/>
    <property type="match status" value="1"/>
</dbReference>
<dbReference type="Pfam" id="PF01627">
    <property type="entry name" value="Hpt"/>
    <property type="match status" value="1"/>
</dbReference>
<evidence type="ECO:0000313" key="12">
    <source>
        <dbReference type="Proteomes" id="UP001424459"/>
    </source>
</evidence>
<dbReference type="InterPro" id="IPR036061">
    <property type="entry name" value="CheW-like_dom_sf"/>
</dbReference>
<evidence type="ECO:0000256" key="1">
    <source>
        <dbReference type="ARBA" id="ARBA00000085"/>
    </source>
</evidence>
<dbReference type="InterPro" id="IPR036641">
    <property type="entry name" value="HPT_dom_sf"/>
</dbReference>
<dbReference type="Gene3D" id="1.10.287.560">
    <property type="entry name" value="Histidine kinase CheA-like, homodimeric domain"/>
    <property type="match status" value="1"/>
</dbReference>
<evidence type="ECO:0000256" key="5">
    <source>
        <dbReference type="ARBA" id="ARBA00022777"/>
    </source>
</evidence>
<protein>
    <recommendedName>
        <fullName evidence="2">histidine kinase</fullName>
        <ecNumber evidence="2">2.7.13.3</ecNumber>
    </recommendedName>
</protein>
<dbReference type="PRINTS" id="PR00344">
    <property type="entry name" value="BCTRLSENSOR"/>
</dbReference>
<dbReference type="PANTHER" id="PTHR43395">
    <property type="entry name" value="SENSOR HISTIDINE KINASE CHEA"/>
    <property type="match status" value="1"/>
</dbReference>
<feature type="domain" description="CheW-like" evidence="9">
    <location>
        <begin position="400"/>
        <end position="536"/>
    </location>
</feature>
<dbReference type="Gene3D" id="2.30.30.40">
    <property type="entry name" value="SH3 Domains"/>
    <property type="match status" value="1"/>
</dbReference>
<dbReference type="EC" id="2.7.13.3" evidence="2"/>
<dbReference type="Pfam" id="PF02518">
    <property type="entry name" value="HATPase_c"/>
    <property type="match status" value="1"/>
</dbReference>
<keyword evidence="3 7" id="KW-0597">Phosphoprotein</keyword>
<dbReference type="InterPro" id="IPR037006">
    <property type="entry name" value="CheA-like_homodim_sf"/>
</dbReference>
<dbReference type="Proteomes" id="UP001424459">
    <property type="component" value="Unassembled WGS sequence"/>
</dbReference>
<dbReference type="InterPro" id="IPR003594">
    <property type="entry name" value="HATPase_dom"/>
</dbReference>
<reference evidence="12" key="1">
    <citation type="journal article" date="2019" name="Int. J. Syst. Evol. Microbiol.">
        <title>The Global Catalogue of Microorganisms (GCM) 10K type strain sequencing project: providing services to taxonomists for standard genome sequencing and annotation.</title>
        <authorList>
            <consortium name="The Broad Institute Genomics Platform"/>
            <consortium name="The Broad Institute Genome Sequencing Center for Infectious Disease"/>
            <person name="Wu L."/>
            <person name="Ma J."/>
        </authorList>
    </citation>
    <scope>NUCLEOTIDE SEQUENCE [LARGE SCALE GENOMIC DNA]</scope>
    <source>
        <strain evidence="12">JCM 17564</strain>
    </source>
</reference>
<comment type="catalytic activity">
    <reaction evidence="1">
        <text>ATP + protein L-histidine = ADP + protein N-phospho-L-histidine.</text>
        <dbReference type="EC" id="2.7.13.3"/>
    </reaction>
</comment>